<dbReference type="PANTHER" id="PTHR45868:SF80">
    <property type="entry name" value="F15K9.8-RELATED"/>
    <property type="match status" value="1"/>
</dbReference>
<dbReference type="InterPro" id="IPR006121">
    <property type="entry name" value="HMA_dom"/>
</dbReference>
<dbReference type="RefSeq" id="XP_021848943.1">
    <property type="nucleotide sequence ID" value="XM_021993251.1"/>
</dbReference>
<evidence type="ECO:0000313" key="13">
    <source>
        <dbReference type="RefSeq" id="XP_056686726.1"/>
    </source>
</evidence>
<sequence>MASPADNLQGPLKYQTWTLRVPIHCEGCKKKVKKILQKIDGVYMTTIDAQQHKVTVTGNIEAQTLLQKLSKSGKPAELWADQSVKKDNMSEAPSNAKEKIKAAKESDEKNIKKTQKGNAKATGEGGQKKEKKSAENHANPGKTLKEGENSKTVPPLVGEKSLQLENAGVDGNSNGGGSDKKKKKKSKGNSGNAGNDKNPIKPPASTPSPVSVPEAAPAIASETPAPTPPAPASVPQELPVPAESPVPMETLAPEPAQGLTPAPTPGPAPAPAPAPVAVSTQAPTPTPGDGYSMQHVKPNEPMNHGPPNNFGPPNQGYPDGPYHRPTDTFDHPNQQGYMYPPAPQLGISYSMAQPSSSSSYYAPPHYAYEYPQYPMMHIPPPPPPNPIYEVPDDEHYYNDNGSQCRLM</sequence>
<dbReference type="OrthoDB" id="1749031at2759"/>
<dbReference type="GeneID" id="110788619"/>
<evidence type="ECO:0000256" key="3">
    <source>
        <dbReference type="ARBA" id="ARBA00023289"/>
    </source>
</evidence>
<feature type="domain" description="HMA" evidence="6">
    <location>
        <begin position="14"/>
        <end position="77"/>
    </location>
</feature>
<name>A0A9R0IHW4_SPIOL</name>
<evidence type="ECO:0000256" key="2">
    <source>
        <dbReference type="ARBA" id="ARBA00022723"/>
    </source>
</evidence>
<keyword evidence="3" id="KW-0636">Prenylation</keyword>
<evidence type="ECO:0000313" key="14">
    <source>
        <dbReference type="RefSeq" id="XP_056686727.1"/>
    </source>
</evidence>
<organism evidence="7 9">
    <name type="scientific">Spinacia oleracea</name>
    <name type="common">Spinach</name>
    <dbReference type="NCBI Taxonomy" id="3562"/>
    <lineage>
        <taxon>Eukaryota</taxon>
        <taxon>Viridiplantae</taxon>
        <taxon>Streptophyta</taxon>
        <taxon>Embryophyta</taxon>
        <taxon>Tracheophyta</taxon>
        <taxon>Spermatophyta</taxon>
        <taxon>Magnoliopsida</taxon>
        <taxon>eudicotyledons</taxon>
        <taxon>Gunneridae</taxon>
        <taxon>Pentapetalae</taxon>
        <taxon>Caryophyllales</taxon>
        <taxon>Chenopodiaceae</taxon>
        <taxon>Chenopodioideae</taxon>
        <taxon>Anserineae</taxon>
        <taxon>Spinacia</taxon>
    </lineage>
</organism>
<dbReference type="CDD" id="cd00371">
    <property type="entry name" value="HMA"/>
    <property type="match status" value="1"/>
</dbReference>
<keyword evidence="3" id="KW-0449">Lipoprotein</keyword>
<dbReference type="RefSeq" id="XP_056686728.1">
    <property type="nucleotide sequence ID" value="XM_056830750.1"/>
</dbReference>
<comment type="similarity">
    <text evidence="4">Belongs to the HIPP family.</text>
</comment>
<evidence type="ECO:0000313" key="11">
    <source>
        <dbReference type="RefSeq" id="XP_056686724.1"/>
    </source>
</evidence>
<keyword evidence="7" id="KW-1185">Reference proteome</keyword>
<evidence type="ECO:0000256" key="4">
    <source>
        <dbReference type="ARBA" id="ARBA00024045"/>
    </source>
</evidence>
<reference evidence="7" key="1">
    <citation type="journal article" date="2021" name="Nat. Commun.">
        <title>Genomic analyses provide insights into spinach domestication and the genetic basis of agronomic traits.</title>
        <authorList>
            <person name="Cai X."/>
            <person name="Sun X."/>
            <person name="Xu C."/>
            <person name="Sun H."/>
            <person name="Wang X."/>
            <person name="Ge C."/>
            <person name="Zhang Z."/>
            <person name="Wang Q."/>
            <person name="Fei Z."/>
            <person name="Jiao C."/>
            <person name="Wang Q."/>
        </authorList>
    </citation>
    <scope>NUCLEOTIDE SEQUENCE [LARGE SCALE GENOMIC DNA]</scope>
    <source>
        <strain evidence="7">cv. Varoflay</strain>
    </source>
</reference>
<keyword evidence="1" id="KW-0488">Methylation</keyword>
<dbReference type="RefSeq" id="XP_056686726.1">
    <property type="nucleotide sequence ID" value="XM_056830748.1"/>
</dbReference>
<evidence type="ECO:0000313" key="15">
    <source>
        <dbReference type="RefSeq" id="XP_056686728.1"/>
    </source>
</evidence>
<dbReference type="FunFam" id="3.30.70.100:FF:000008">
    <property type="entry name" value="Copper transport protein ATOX1"/>
    <property type="match status" value="1"/>
</dbReference>
<dbReference type="RefSeq" id="XP_056686724.1">
    <property type="nucleotide sequence ID" value="XM_056830746.1"/>
</dbReference>
<dbReference type="GO" id="GO:0046872">
    <property type="term" value="F:metal ion binding"/>
    <property type="evidence" value="ECO:0007669"/>
    <property type="project" value="UniProtKB-KW"/>
</dbReference>
<reference evidence="8 9" key="2">
    <citation type="submission" date="2025-04" db="UniProtKB">
        <authorList>
            <consortium name="RefSeq"/>
        </authorList>
    </citation>
    <scope>IDENTIFICATION</scope>
    <source>
        <tissue evidence="10 11">Leaf</tissue>
    </source>
</reference>
<dbReference type="KEGG" id="soe:110788619"/>
<dbReference type="RefSeq" id="XP_021848942.1">
    <property type="nucleotide sequence ID" value="XM_021993250.1"/>
</dbReference>
<accession>A0A9R0IHW4</accession>
<feature type="compositionally biased region" description="Basic and acidic residues" evidence="5">
    <location>
        <begin position="96"/>
        <end position="111"/>
    </location>
</feature>
<dbReference type="AlphaFoldDB" id="A0A9R0IHW4"/>
<evidence type="ECO:0000313" key="7">
    <source>
        <dbReference type="Proteomes" id="UP000813463"/>
    </source>
</evidence>
<evidence type="ECO:0000313" key="8">
    <source>
        <dbReference type="RefSeq" id="XP_021848942.1"/>
    </source>
</evidence>
<evidence type="ECO:0000259" key="6">
    <source>
        <dbReference type="PROSITE" id="PS50846"/>
    </source>
</evidence>
<evidence type="ECO:0000313" key="9">
    <source>
        <dbReference type="RefSeq" id="XP_021848943.1"/>
    </source>
</evidence>
<feature type="region of interest" description="Disordered" evidence="5">
    <location>
        <begin position="382"/>
        <end position="407"/>
    </location>
</feature>
<dbReference type="PANTHER" id="PTHR45868">
    <property type="entry name" value="HEAVY METAL-ASSOCIATED ISOPRENYLATED PLANT PROTEIN 33-RELATED"/>
    <property type="match status" value="1"/>
</dbReference>
<feature type="compositionally biased region" description="Low complexity" evidence="5">
    <location>
        <begin position="207"/>
        <end position="224"/>
    </location>
</feature>
<evidence type="ECO:0000313" key="10">
    <source>
        <dbReference type="RefSeq" id="XP_056686723.1"/>
    </source>
</evidence>
<feature type="compositionally biased region" description="Low complexity" evidence="5">
    <location>
        <begin position="188"/>
        <end position="197"/>
    </location>
</feature>
<gene>
    <name evidence="8 9 10 11 12 13 14 15" type="primary">LOC110788619</name>
</gene>
<feature type="compositionally biased region" description="Pro residues" evidence="5">
    <location>
        <begin position="262"/>
        <end position="274"/>
    </location>
</feature>
<feature type="compositionally biased region" description="Basic and acidic residues" evidence="5">
    <location>
        <begin position="321"/>
        <end position="330"/>
    </location>
</feature>
<dbReference type="RefSeq" id="XP_056686725.1">
    <property type="nucleotide sequence ID" value="XM_056830747.1"/>
</dbReference>
<evidence type="ECO:0000256" key="5">
    <source>
        <dbReference type="SAM" id="MobiDB-lite"/>
    </source>
</evidence>
<keyword evidence="2" id="KW-0479">Metal-binding</keyword>
<feature type="compositionally biased region" description="Low complexity" evidence="5">
    <location>
        <begin position="301"/>
        <end position="318"/>
    </location>
</feature>
<feature type="region of interest" description="Disordered" evidence="5">
    <location>
        <begin position="80"/>
        <end position="340"/>
    </location>
</feature>
<dbReference type="Proteomes" id="UP000813463">
    <property type="component" value="Chromosome 6"/>
</dbReference>
<dbReference type="PROSITE" id="PS50846">
    <property type="entry name" value="HMA_2"/>
    <property type="match status" value="1"/>
</dbReference>
<evidence type="ECO:0000256" key="1">
    <source>
        <dbReference type="ARBA" id="ARBA00022481"/>
    </source>
</evidence>
<dbReference type="Gene3D" id="3.30.70.100">
    <property type="match status" value="1"/>
</dbReference>
<dbReference type="RefSeq" id="XP_056686727.1">
    <property type="nucleotide sequence ID" value="XM_056830749.1"/>
</dbReference>
<dbReference type="RefSeq" id="XP_056686723.1">
    <property type="nucleotide sequence ID" value="XM_056830745.1"/>
</dbReference>
<protein>
    <submittedName>
        <fullName evidence="10 11">Heavy metal-associated isoprenylated plant protein 36 isoform X1</fullName>
    </submittedName>
    <submittedName>
        <fullName evidence="8 9">Heavy metal-associated isoprenylated plant protein 36-like isoform X1</fullName>
    </submittedName>
</protein>
<dbReference type="SUPFAM" id="SSF55008">
    <property type="entry name" value="HMA, heavy metal-associated domain"/>
    <property type="match status" value="1"/>
</dbReference>
<dbReference type="Pfam" id="PF00403">
    <property type="entry name" value="HMA"/>
    <property type="match status" value="1"/>
</dbReference>
<proteinExistence type="inferred from homology"/>
<feature type="compositionally biased region" description="Basic and acidic residues" evidence="5">
    <location>
        <begin position="126"/>
        <end position="135"/>
    </location>
</feature>
<dbReference type="InterPro" id="IPR036163">
    <property type="entry name" value="HMA_dom_sf"/>
</dbReference>
<evidence type="ECO:0000313" key="12">
    <source>
        <dbReference type="RefSeq" id="XP_056686725.1"/>
    </source>
</evidence>